<dbReference type="Proteomes" id="UP000323000">
    <property type="component" value="Chromosome 4"/>
</dbReference>
<reference evidence="3" key="1">
    <citation type="journal article" date="2019" name="Gigascience">
        <title>De novo genome assembly of the endangered Acer yangbiense, a plant species with extremely small populations endemic to Yunnan Province, China.</title>
        <authorList>
            <person name="Yang J."/>
            <person name="Wariss H.M."/>
            <person name="Tao L."/>
            <person name="Zhang R."/>
            <person name="Yun Q."/>
            <person name="Hollingsworth P."/>
            <person name="Dao Z."/>
            <person name="Luo G."/>
            <person name="Guo H."/>
            <person name="Ma Y."/>
            <person name="Sun W."/>
        </authorList>
    </citation>
    <scope>NUCLEOTIDE SEQUENCE [LARGE SCALE GENOMIC DNA]</scope>
    <source>
        <strain evidence="3">cv. Malutang</strain>
    </source>
</reference>
<feature type="chain" id="PRO_5022669650" evidence="1">
    <location>
        <begin position="19"/>
        <end position="131"/>
    </location>
</feature>
<protein>
    <submittedName>
        <fullName evidence="2">Uncharacterized protein</fullName>
    </submittedName>
</protein>
<accession>A0A5C7I0J1</accession>
<proteinExistence type="predicted"/>
<sequence>MMPVRRTVVTFMFGAVFGAFMARGAQRYCRHHESHSHRRCRHQANDEKTTPNPETEVAITKMKEKNLRTVVTFMFGAMFGAFMARGAQRYCHHVSRSHWRCRHQANDEKTTPNPETEVAITKMLEKNQLST</sequence>
<gene>
    <name evidence="2" type="ORF">EZV62_009654</name>
</gene>
<evidence type="ECO:0000313" key="2">
    <source>
        <dbReference type="EMBL" id="TXG62660.1"/>
    </source>
</evidence>
<evidence type="ECO:0000313" key="3">
    <source>
        <dbReference type="Proteomes" id="UP000323000"/>
    </source>
</evidence>
<dbReference type="EMBL" id="VAHF01000004">
    <property type="protein sequence ID" value="TXG62660.1"/>
    <property type="molecule type" value="Genomic_DNA"/>
</dbReference>
<keyword evidence="1" id="KW-0732">Signal</keyword>
<dbReference type="AlphaFoldDB" id="A0A5C7I0J1"/>
<keyword evidence="3" id="KW-1185">Reference proteome</keyword>
<name>A0A5C7I0J1_9ROSI</name>
<comment type="caution">
    <text evidence="2">The sequence shown here is derived from an EMBL/GenBank/DDBJ whole genome shotgun (WGS) entry which is preliminary data.</text>
</comment>
<feature type="signal peptide" evidence="1">
    <location>
        <begin position="1"/>
        <end position="18"/>
    </location>
</feature>
<evidence type="ECO:0000256" key="1">
    <source>
        <dbReference type="SAM" id="SignalP"/>
    </source>
</evidence>
<organism evidence="2 3">
    <name type="scientific">Acer yangbiense</name>
    <dbReference type="NCBI Taxonomy" id="1000413"/>
    <lineage>
        <taxon>Eukaryota</taxon>
        <taxon>Viridiplantae</taxon>
        <taxon>Streptophyta</taxon>
        <taxon>Embryophyta</taxon>
        <taxon>Tracheophyta</taxon>
        <taxon>Spermatophyta</taxon>
        <taxon>Magnoliopsida</taxon>
        <taxon>eudicotyledons</taxon>
        <taxon>Gunneridae</taxon>
        <taxon>Pentapetalae</taxon>
        <taxon>rosids</taxon>
        <taxon>malvids</taxon>
        <taxon>Sapindales</taxon>
        <taxon>Sapindaceae</taxon>
        <taxon>Hippocastanoideae</taxon>
        <taxon>Acereae</taxon>
        <taxon>Acer</taxon>
    </lineage>
</organism>